<reference evidence="2 3" key="2">
    <citation type="submission" date="2018-11" db="EMBL/GenBank/DDBJ databases">
        <authorList>
            <consortium name="Pathogen Informatics"/>
        </authorList>
    </citation>
    <scope>NUCLEOTIDE SEQUENCE [LARGE SCALE GENOMIC DNA]</scope>
</reference>
<evidence type="ECO:0000313" key="3">
    <source>
        <dbReference type="Proteomes" id="UP000271098"/>
    </source>
</evidence>
<dbReference type="Proteomes" id="UP000271098">
    <property type="component" value="Unassembled WGS sequence"/>
</dbReference>
<accession>A0A183E5R0</accession>
<keyword evidence="3" id="KW-1185">Reference proteome</keyword>
<gene>
    <name evidence="2" type="ORF">GPUH_LOCUS16301</name>
</gene>
<evidence type="ECO:0000256" key="1">
    <source>
        <dbReference type="SAM" id="MobiDB-lite"/>
    </source>
</evidence>
<reference evidence="4" key="1">
    <citation type="submission" date="2016-06" db="UniProtKB">
        <authorList>
            <consortium name="WormBaseParasite"/>
        </authorList>
    </citation>
    <scope>IDENTIFICATION</scope>
</reference>
<dbReference type="AlphaFoldDB" id="A0A183E5R0"/>
<feature type="region of interest" description="Disordered" evidence="1">
    <location>
        <begin position="45"/>
        <end position="69"/>
    </location>
</feature>
<dbReference type="WBParaSite" id="GPUH_0001632301-mRNA-1">
    <property type="protein sequence ID" value="GPUH_0001632301-mRNA-1"/>
    <property type="gene ID" value="GPUH_0001632301"/>
</dbReference>
<protein>
    <submittedName>
        <fullName evidence="2 4">Uncharacterized protein</fullName>
    </submittedName>
</protein>
<evidence type="ECO:0000313" key="2">
    <source>
        <dbReference type="EMBL" id="VDN27618.1"/>
    </source>
</evidence>
<organism evidence="4">
    <name type="scientific">Gongylonema pulchrum</name>
    <dbReference type="NCBI Taxonomy" id="637853"/>
    <lineage>
        <taxon>Eukaryota</taxon>
        <taxon>Metazoa</taxon>
        <taxon>Ecdysozoa</taxon>
        <taxon>Nematoda</taxon>
        <taxon>Chromadorea</taxon>
        <taxon>Rhabditida</taxon>
        <taxon>Spirurina</taxon>
        <taxon>Spiruromorpha</taxon>
        <taxon>Spiruroidea</taxon>
        <taxon>Gongylonematidae</taxon>
        <taxon>Gongylonema</taxon>
    </lineage>
</organism>
<dbReference type="EMBL" id="UYRT01083563">
    <property type="protein sequence ID" value="VDN27618.1"/>
    <property type="molecule type" value="Genomic_DNA"/>
</dbReference>
<name>A0A183E5R0_9BILA</name>
<evidence type="ECO:0000313" key="4">
    <source>
        <dbReference type="WBParaSite" id="GPUH_0001632301-mRNA-1"/>
    </source>
</evidence>
<sequence length="69" mass="7459">MTSHGGDGDEKLRSLLSTEVLSVFSVQFKQFTAVQVSVFSSGKRRLGLTTGHSDDFFDGENSPDHSSHG</sequence>
<proteinExistence type="predicted"/>